<reference evidence="1 2" key="1">
    <citation type="submission" date="2018-08" db="EMBL/GenBank/DDBJ databases">
        <title>Vibrio harveyi strains pathogenic to white snook Centropomus viridis Lockington (1877) and potential probiotic bacteria.</title>
        <authorList>
            <person name="Soto-Rodriguez S."/>
            <person name="Gomez-Gil B."/>
            <person name="Lozano-Olvera R."/>
        </authorList>
    </citation>
    <scope>NUCLEOTIDE SEQUENCE [LARGE SCALE GENOMIC DNA]</scope>
    <source>
        <strain evidence="1 2">CAIM 1508</strain>
    </source>
</reference>
<dbReference type="Pfam" id="PF14359">
    <property type="entry name" value="DUF4406"/>
    <property type="match status" value="1"/>
</dbReference>
<evidence type="ECO:0000313" key="1">
    <source>
        <dbReference type="EMBL" id="RIW17902.1"/>
    </source>
</evidence>
<dbReference type="SUPFAM" id="SSF52309">
    <property type="entry name" value="N-(deoxy)ribosyltransferase-like"/>
    <property type="match status" value="1"/>
</dbReference>
<name>A0A8B3DMJ1_VIBHA</name>
<dbReference type="AlphaFoldDB" id="A0A8B3DMJ1"/>
<dbReference type="Gene3D" id="3.40.50.10400">
    <property type="entry name" value="Hypothetical protein PA1492"/>
    <property type="match status" value="1"/>
</dbReference>
<organism evidence="1 2">
    <name type="scientific">Vibrio harveyi</name>
    <name type="common">Beneckea harveyi</name>
    <dbReference type="NCBI Taxonomy" id="669"/>
    <lineage>
        <taxon>Bacteria</taxon>
        <taxon>Pseudomonadati</taxon>
        <taxon>Pseudomonadota</taxon>
        <taxon>Gammaproteobacteria</taxon>
        <taxon>Vibrionales</taxon>
        <taxon>Vibrionaceae</taxon>
        <taxon>Vibrio</taxon>
    </lineage>
</organism>
<evidence type="ECO:0000313" key="2">
    <source>
        <dbReference type="Proteomes" id="UP000253437"/>
    </source>
</evidence>
<dbReference type="Proteomes" id="UP000253437">
    <property type="component" value="Unassembled WGS sequence"/>
</dbReference>
<sequence length="113" mass="12710">MSKKKVIYIAGSMTNEKEFNHPAFFAKAAELEAKGWVVLNPATLPVFLRQEQYMDICCAMLRAATYVCMLDGWEKSEGATAEYALAKKLGHSIYNEQMKLMLPLEYKLVPVAA</sequence>
<dbReference type="RefSeq" id="WP_114091702.1">
    <property type="nucleotide sequence ID" value="NZ_QOUW02000007.1"/>
</dbReference>
<gene>
    <name evidence="1" type="ORF">DS957_003810</name>
</gene>
<dbReference type="InterPro" id="IPR025518">
    <property type="entry name" value="DUF4406"/>
</dbReference>
<proteinExistence type="predicted"/>
<protein>
    <submittedName>
        <fullName evidence="1">DUF4406 domain-containing protein</fullName>
    </submittedName>
</protein>
<dbReference type="EMBL" id="QOUW02000007">
    <property type="protein sequence ID" value="RIW17902.1"/>
    <property type="molecule type" value="Genomic_DNA"/>
</dbReference>
<accession>A0A8B3DMJ1</accession>
<comment type="caution">
    <text evidence="1">The sequence shown here is derived from an EMBL/GenBank/DDBJ whole genome shotgun (WGS) entry which is preliminary data.</text>
</comment>